<organism evidence="6 7">
    <name type="scientific">Bacteroides faecis</name>
    <dbReference type="NCBI Taxonomy" id="674529"/>
    <lineage>
        <taxon>Bacteria</taxon>
        <taxon>Pseudomonadati</taxon>
        <taxon>Bacteroidota</taxon>
        <taxon>Bacteroidia</taxon>
        <taxon>Bacteroidales</taxon>
        <taxon>Bacteroidaceae</taxon>
        <taxon>Bacteroides</taxon>
    </lineage>
</organism>
<evidence type="ECO:0000256" key="4">
    <source>
        <dbReference type="ARBA" id="ARBA00023136"/>
    </source>
</evidence>
<sequence length="94" mass="10659">MMDNQEYLIYKGLQRPLAFMGLQGRYIGWAAIGAGCSFITFAALFAIFDFWIALLGLSVCLMFFICLIAYKQKDGLFSKRKSKGIFVFCGVFKK</sequence>
<feature type="transmembrane region" description="Helical" evidence="5">
    <location>
        <begin position="51"/>
        <end position="70"/>
    </location>
</feature>
<proteinExistence type="predicted"/>
<evidence type="ECO:0000256" key="3">
    <source>
        <dbReference type="ARBA" id="ARBA00022989"/>
    </source>
</evidence>
<keyword evidence="2 5" id="KW-0812">Transmembrane</keyword>
<evidence type="ECO:0000313" key="6">
    <source>
        <dbReference type="EMBL" id="UVQ77613.1"/>
    </source>
</evidence>
<evidence type="ECO:0000256" key="5">
    <source>
        <dbReference type="SAM" id="Phobius"/>
    </source>
</evidence>
<name>A0ABY5TIE0_9BACE</name>
<dbReference type="Pfam" id="PF05101">
    <property type="entry name" value="VirB3"/>
    <property type="match status" value="1"/>
</dbReference>
<dbReference type="RefSeq" id="WP_138273580.1">
    <property type="nucleotide sequence ID" value="NZ_CP103143.1"/>
</dbReference>
<dbReference type="InterPro" id="IPR007792">
    <property type="entry name" value="T4SS_VirB3/TrbD/AvhB"/>
</dbReference>
<evidence type="ECO:0000313" key="7">
    <source>
        <dbReference type="Proteomes" id="UP001060104"/>
    </source>
</evidence>
<feature type="transmembrane region" description="Helical" evidence="5">
    <location>
        <begin position="26"/>
        <end position="45"/>
    </location>
</feature>
<comment type="subcellular location">
    <subcellularLocation>
        <location evidence="1">Membrane</location>
    </subcellularLocation>
</comment>
<keyword evidence="3 5" id="KW-1133">Transmembrane helix</keyword>
<keyword evidence="7" id="KW-1185">Reference proteome</keyword>
<protein>
    <submittedName>
        <fullName evidence="6">DUF4133 domain-containing protein</fullName>
    </submittedName>
</protein>
<geneLocation type="plasmid" evidence="6 7">
    <name>unnamed2</name>
</geneLocation>
<gene>
    <name evidence="6" type="ORF">NXY30_29375</name>
</gene>
<evidence type="ECO:0000256" key="1">
    <source>
        <dbReference type="ARBA" id="ARBA00004370"/>
    </source>
</evidence>
<accession>A0ABY5TIE0</accession>
<dbReference type="Proteomes" id="UP001060104">
    <property type="component" value="Plasmid unnamed2"/>
</dbReference>
<keyword evidence="4 5" id="KW-0472">Membrane</keyword>
<keyword evidence="6" id="KW-0614">Plasmid</keyword>
<dbReference type="EMBL" id="CP103143">
    <property type="protein sequence ID" value="UVQ77613.1"/>
    <property type="molecule type" value="Genomic_DNA"/>
</dbReference>
<reference evidence="6" key="1">
    <citation type="submission" date="2022-08" db="EMBL/GenBank/DDBJ databases">
        <title>Genome Sequencing of Bacteroides fragilis Group Isolates with Nanopore Technology.</title>
        <authorList>
            <person name="Tisza M.J."/>
            <person name="Smith D."/>
            <person name="Dekker J.P."/>
        </authorList>
    </citation>
    <scope>NUCLEOTIDE SEQUENCE</scope>
    <source>
        <strain evidence="6">BFG-527</strain>
        <plasmid evidence="6">unnamed2</plasmid>
    </source>
</reference>
<evidence type="ECO:0000256" key="2">
    <source>
        <dbReference type="ARBA" id="ARBA00022692"/>
    </source>
</evidence>